<dbReference type="RefSeq" id="WP_141097626.1">
    <property type="nucleotide sequence ID" value="NZ_CP028358.1"/>
</dbReference>
<gene>
    <name evidence="1" type="ORF">QEK83_002782</name>
</gene>
<accession>A0AAI9G019</accession>
<reference evidence="1" key="1">
    <citation type="submission" date="2022-07" db="EMBL/GenBank/DDBJ databases">
        <authorList>
            <consortium name="Clinical and Environmental Microbiology Branch: Whole genome sequencing antimicrobial resistance pathogens in the healthcare setting"/>
        </authorList>
    </citation>
    <scope>NUCLEOTIDE SEQUENCE</scope>
    <source>
        <strain evidence="1">Stenotrophomonas_maltophilia_2021CK-00905</strain>
    </source>
</reference>
<dbReference type="NCBIfam" id="NF033807">
    <property type="entry name" value="CopL_fam"/>
    <property type="match status" value="1"/>
</dbReference>
<evidence type="ECO:0000313" key="1">
    <source>
        <dbReference type="EMBL" id="EKT4442112.1"/>
    </source>
</evidence>
<evidence type="ECO:0000313" key="2">
    <source>
        <dbReference type="Proteomes" id="UP001214521"/>
    </source>
</evidence>
<dbReference type="AlphaFoldDB" id="A0AAI9G019"/>
<dbReference type="EMBL" id="ABLOMU010000032">
    <property type="protein sequence ID" value="EKT4442112.1"/>
    <property type="molecule type" value="Genomic_DNA"/>
</dbReference>
<organism evidence="1 2">
    <name type="scientific">Stenotrophomonas maltophilia</name>
    <name type="common">Pseudomonas maltophilia</name>
    <name type="synonym">Xanthomonas maltophilia</name>
    <dbReference type="NCBI Taxonomy" id="40324"/>
    <lineage>
        <taxon>Bacteria</taxon>
        <taxon>Pseudomonadati</taxon>
        <taxon>Pseudomonadota</taxon>
        <taxon>Gammaproteobacteria</taxon>
        <taxon>Lysobacterales</taxon>
        <taxon>Lysobacteraceae</taxon>
        <taxon>Stenotrophomonas</taxon>
        <taxon>Stenotrophomonas maltophilia group</taxon>
    </lineage>
</organism>
<dbReference type="InterPro" id="IPR048034">
    <property type="entry name" value="CopL-like"/>
</dbReference>
<name>A0AAI9G019_STEMA</name>
<dbReference type="Proteomes" id="UP001214521">
    <property type="component" value="Unassembled WGS sequence"/>
</dbReference>
<comment type="caution">
    <text evidence="1">The sequence shown here is derived from an EMBL/GenBank/DDBJ whole genome shotgun (WGS) entry which is preliminary data.</text>
</comment>
<protein>
    <submittedName>
        <fullName evidence="1">CopL family metal-binding regulatory protein</fullName>
    </submittedName>
</protein>
<sequence>MPYRRWLPLLLMAVLLFEGIFGAWAGTRMALHGAGGQHSSARAAVGCQVTPRTTVGAPAAAHASHEQAPAAAGSGHEDHCTCVDASSCDCRCLLSLYPPMPPLLLATAHPRITLDLALPSLILPASKLSRVFRPPIA</sequence>
<proteinExistence type="predicted"/>